<accession>A0A7J0BNN1</accession>
<keyword evidence="2" id="KW-1185">Reference proteome</keyword>
<reference evidence="1 2" key="1">
    <citation type="submission" date="2020-05" db="EMBL/GenBank/DDBJ databases">
        <title>Draft genome sequence of Desulfovibrio sp. strain HN2T.</title>
        <authorList>
            <person name="Ueno A."/>
            <person name="Tamazawa S."/>
            <person name="Tamamura S."/>
            <person name="Murakami T."/>
            <person name="Kiyama T."/>
            <person name="Inomata H."/>
            <person name="Amano Y."/>
            <person name="Miyakawa K."/>
            <person name="Tamaki H."/>
            <person name="Naganuma T."/>
            <person name="Kaneko K."/>
        </authorList>
    </citation>
    <scope>NUCLEOTIDE SEQUENCE [LARGE SCALE GENOMIC DNA]</scope>
    <source>
        <strain evidence="1 2">HN2</strain>
    </source>
</reference>
<dbReference type="SUPFAM" id="SSF48452">
    <property type="entry name" value="TPR-like"/>
    <property type="match status" value="1"/>
</dbReference>
<evidence type="ECO:0000313" key="1">
    <source>
        <dbReference type="EMBL" id="GFM35218.1"/>
    </source>
</evidence>
<gene>
    <name evidence="1" type="ORF">DSM101010T_35830</name>
</gene>
<dbReference type="RefSeq" id="WP_174406837.1">
    <property type="nucleotide sequence ID" value="NZ_BLVO01000016.1"/>
</dbReference>
<name>A0A7J0BNN1_9BACT</name>
<dbReference type="Proteomes" id="UP000503840">
    <property type="component" value="Unassembled WGS sequence"/>
</dbReference>
<comment type="caution">
    <text evidence="1">The sequence shown here is derived from an EMBL/GenBank/DDBJ whole genome shotgun (WGS) entry which is preliminary data.</text>
</comment>
<dbReference type="AlphaFoldDB" id="A0A7J0BNN1"/>
<dbReference type="Gene3D" id="1.25.40.10">
    <property type="entry name" value="Tetratricopeptide repeat domain"/>
    <property type="match status" value="1"/>
</dbReference>
<dbReference type="InterPro" id="IPR011990">
    <property type="entry name" value="TPR-like_helical_dom_sf"/>
</dbReference>
<sequence>MESGGKQAKEHLARAKAYFQRHDVMRALEAVVNALQVMQKGISGPDKMAADAALREMIGLLNRTEEISTRFPKGVPFKPGIERQLYTLFNQVLQSIRMAQEHESYTQTLERKQKLDRVLNYGCKLLEAGKVQDAEGAFQEAIECYVDEHSMFRMMGEACLAVKQPRMAAKYLKQAVKVDKDKERSGRLLVRALEESGNIPAARKLEAELKLS</sequence>
<organism evidence="1 2">
    <name type="scientific">Desulfovibrio subterraneus</name>
    <dbReference type="NCBI Taxonomy" id="2718620"/>
    <lineage>
        <taxon>Bacteria</taxon>
        <taxon>Pseudomonadati</taxon>
        <taxon>Thermodesulfobacteriota</taxon>
        <taxon>Desulfovibrionia</taxon>
        <taxon>Desulfovibrionales</taxon>
        <taxon>Desulfovibrionaceae</taxon>
        <taxon>Desulfovibrio</taxon>
    </lineage>
</organism>
<proteinExistence type="predicted"/>
<protein>
    <recommendedName>
        <fullName evidence="3">Tetratricopeptide repeat protein</fullName>
    </recommendedName>
</protein>
<dbReference type="EMBL" id="BLVO01000016">
    <property type="protein sequence ID" value="GFM35218.1"/>
    <property type="molecule type" value="Genomic_DNA"/>
</dbReference>
<evidence type="ECO:0008006" key="3">
    <source>
        <dbReference type="Google" id="ProtNLM"/>
    </source>
</evidence>
<evidence type="ECO:0000313" key="2">
    <source>
        <dbReference type="Proteomes" id="UP000503840"/>
    </source>
</evidence>